<dbReference type="OrthoDB" id="9790815at2"/>
<protein>
    <submittedName>
        <fullName evidence="2">6-phosphogluconolactonase</fullName>
    </submittedName>
</protein>
<organism evidence="2 3">
    <name type="scientific">Frisingicoccus caecimuris</name>
    <dbReference type="NCBI Taxonomy" id="1796636"/>
    <lineage>
        <taxon>Bacteria</taxon>
        <taxon>Bacillati</taxon>
        <taxon>Bacillota</taxon>
        <taxon>Clostridia</taxon>
        <taxon>Lachnospirales</taxon>
        <taxon>Lachnospiraceae</taxon>
        <taxon>Frisingicoccus</taxon>
    </lineage>
</organism>
<dbReference type="GO" id="GO:0005829">
    <property type="term" value="C:cytosol"/>
    <property type="evidence" value="ECO:0007669"/>
    <property type="project" value="TreeGrafter"/>
</dbReference>
<dbReference type="EMBL" id="SLXA01000016">
    <property type="protein sequence ID" value="TCO82569.1"/>
    <property type="molecule type" value="Genomic_DNA"/>
</dbReference>
<dbReference type="InterPro" id="IPR015943">
    <property type="entry name" value="WD40/YVTN_repeat-like_dom_sf"/>
</dbReference>
<dbReference type="GO" id="GO:0017057">
    <property type="term" value="F:6-phosphogluconolactonase activity"/>
    <property type="evidence" value="ECO:0007669"/>
    <property type="project" value="TreeGrafter"/>
</dbReference>
<proteinExistence type="inferred from homology"/>
<dbReference type="AlphaFoldDB" id="A0A4R2LAT0"/>
<keyword evidence="3" id="KW-1185">Reference proteome</keyword>
<dbReference type="InterPro" id="IPR019405">
    <property type="entry name" value="Lactonase_7-beta_prop"/>
</dbReference>
<dbReference type="Pfam" id="PF10282">
    <property type="entry name" value="Lactonase"/>
    <property type="match status" value="1"/>
</dbReference>
<comment type="similarity">
    <text evidence="1">Belongs to the cycloisomerase 2 family.</text>
</comment>
<dbReference type="Proteomes" id="UP000295711">
    <property type="component" value="Unassembled WGS sequence"/>
</dbReference>
<evidence type="ECO:0000313" key="2">
    <source>
        <dbReference type="EMBL" id="TCO82569.1"/>
    </source>
</evidence>
<name>A0A4R2LAT0_9FIRM</name>
<dbReference type="SUPFAM" id="SSF51004">
    <property type="entry name" value="C-terminal (heme d1) domain of cytochrome cd1-nitrite reductase"/>
    <property type="match status" value="1"/>
</dbReference>
<comment type="caution">
    <text evidence="2">The sequence shown here is derived from an EMBL/GenBank/DDBJ whole genome shotgun (WGS) entry which is preliminary data.</text>
</comment>
<dbReference type="InterPro" id="IPR011048">
    <property type="entry name" value="Haem_d1_sf"/>
</dbReference>
<evidence type="ECO:0000256" key="1">
    <source>
        <dbReference type="ARBA" id="ARBA00005564"/>
    </source>
</evidence>
<sequence length="347" mass="39389">MDKYRAYVGSYTRGESKGIYMYDFNGDEPVFKEQGVEEITNPSFLTLSADGEYLYSNCDEGVASFKILADGRLEYLNRHSVQGLRPCYLQVDSANEYLVSAGYYDGKLTISRINPDGTVGEVTDEVFMKSPGSIISRNNRCHVNCALFTPDEKHILAVDLGMDQIKVYEFDRTQGKIALKDIIRCEIDSGPKHIIFSNDKKYIYLTHENANMVTEYAYFMGRKGPAFEKLDQQSTLPPKFTEDNCAVTLKITDDDKYLFVTNSGDNSVAIYEIDQEKKMEKLCVLPVSGIYPRDIYLFPDNKHFVSINQESDSITIFGVNYEKGYIYMKGKPIHVPCPTCIAVKKLK</sequence>
<dbReference type="PANTHER" id="PTHR30344">
    <property type="entry name" value="6-PHOSPHOGLUCONOLACTONASE-RELATED"/>
    <property type="match status" value="1"/>
</dbReference>
<gene>
    <name evidence="2" type="ORF">EV212_11636</name>
</gene>
<dbReference type="RefSeq" id="WP_132093811.1">
    <property type="nucleotide sequence ID" value="NZ_JANKAQ010000016.1"/>
</dbReference>
<dbReference type="Gene3D" id="2.130.10.10">
    <property type="entry name" value="YVTN repeat-like/Quinoprotein amine dehydrogenase"/>
    <property type="match status" value="1"/>
</dbReference>
<dbReference type="PANTHER" id="PTHR30344:SF1">
    <property type="entry name" value="6-PHOSPHOGLUCONOLACTONASE"/>
    <property type="match status" value="1"/>
</dbReference>
<accession>A0A4R2LAT0</accession>
<evidence type="ECO:0000313" key="3">
    <source>
        <dbReference type="Proteomes" id="UP000295711"/>
    </source>
</evidence>
<reference evidence="2 3" key="1">
    <citation type="submission" date="2019-03" db="EMBL/GenBank/DDBJ databases">
        <title>Genomic Encyclopedia of Type Strains, Phase IV (KMG-IV): sequencing the most valuable type-strain genomes for metagenomic binning, comparative biology and taxonomic classification.</title>
        <authorList>
            <person name="Goeker M."/>
        </authorList>
    </citation>
    <scope>NUCLEOTIDE SEQUENCE [LARGE SCALE GENOMIC DNA]</scope>
    <source>
        <strain evidence="2 3">DSM 28559</strain>
    </source>
</reference>
<dbReference type="InterPro" id="IPR050282">
    <property type="entry name" value="Cycloisomerase_2"/>
</dbReference>